<dbReference type="GO" id="GO:0004729">
    <property type="term" value="F:oxygen-dependent protoporphyrinogen oxidase activity"/>
    <property type="evidence" value="ECO:0007669"/>
    <property type="project" value="UniProtKB-UniRule"/>
</dbReference>
<dbReference type="RefSeq" id="WP_163298930.1">
    <property type="nucleotide sequence ID" value="NZ_JAAGRR010000086.1"/>
</dbReference>
<dbReference type="FunFam" id="1.10.3110.10:FF:000002">
    <property type="entry name" value="Protoporphyrinogen oxidase"/>
    <property type="match status" value="1"/>
</dbReference>
<evidence type="ECO:0000256" key="5">
    <source>
        <dbReference type="ARBA" id="ARBA00023002"/>
    </source>
</evidence>
<sequence length="460" mass="49093">MARVVVVGGGMSGLSLAWFLRERRPGWEVQVLEAADRPGGKAWTLREDGFLCEAGVNGVLDNKPSTLGLARRLGLAPLPADAAAKRRFVVRRGRLVPLPESPGAFLTSPLLSPAGRLRVLLEPFVPRGDMAADESLADFARRRLGREAFERLIDPMATGIYAGDPERLSLKACFPRIHELERDHGSLIRAMIRLKREARRAGRAGPGAGPGGTLTSFAGGMGELAARVAEALGPEVVRTGRPVAAVSPSAAGWEVAAGEEVIPADHVVLACPAEAAARVVRRSVPELAALADQVPYPPVSVVCLGYRAAELPRPLDGFGFLAPGPEGRRILGSLWDSAIFPGRAPEGHALLRVLVGGARDPERALLPDGPLVDVVRAELRELMGITALPVFEKVIRWRRAIPQYEVGHLALVRRLEEILARHPGLYVRCNWVGGVSLNDCVANAEVLADRIAGAPGRGEG</sequence>
<dbReference type="EMBL" id="JAAGRR010000086">
    <property type="protein sequence ID" value="NDY42801.1"/>
    <property type="molecule type" value="Genomic_DNA"/>
</dbReference>
<organism evidence="9 10">
    <name type="scientific">Dissulfurirhabdus thermomarina</name>
    <dbReference type="NCBI Taxonomy" id="1765737"/>
    <lineage>
        <taxon>Bacteria</taxon>
        <taxon>Deltaproteobacteria</taxon>
        <taxon>Dissulfurirhabdaceae</taxon>
        <taxon>Dissulfurirhabdus</taxon>
    </lineage>
</organism>
<reference evidence="9 10" key="1">
    <citation type="submission" date="2020-02" db="EMBL/GenBank/DDBJ databases">
        <title>Comparative genomics of sulfur disproportionating microorganisms.</title>
        <authorList>
            <person name="Ward L.M."/>
            <person name="Bertran E."/>
            <person name="Johnston D.T."/>
        </authorList>
    </citation>
    <scope>NUCLEOTIDE SEQUENCE [LARGE SCALE GENOMIC DNA]</scope>
    <source>
        <strain evidence="9 10">DSM 100025</strain>
    </source>
</reference>
<comment type="cofactor">
    <cofactor evidence="1 7">
        <name>FAD</name>
        <dbReference type="ChEBI" id="CHEBI:57692"/>
    </cofactor>
</comment>
<evidence type="ECO:0000313" key="9">
    <source>
        <dbReference type="EMBL" id="NDY42801.1"/>
    </source>
</evidence>
<dbReference type="InterPro" id="IPR004572">
    <property type="entry name" value="Protoporphyrinogen_oxidase"/>
</dbReference>
<dbReference type="GO" id="GO:0006783">
    <property type="term" value="P:heme biosynthetic process"/>
    <property type="evidence" value="ECO:0007669"/>
    <property type="project" value="UniProtKB-UniRule"/>
</dbReference>
<keyword evidence="6 7" id="KW-0350">Heme biosynthesis</keyword>
<accession>A0A6N9TND4</accession>
<dbReference type="Pfam" id="PF01593">
    <property type="entry name" value="Amino_oxidase"/>
    <property type="match status" value="1"/>
</dbReference>
<dbReference type="SUPFAM" id="SSF51905">
    <property type="entry name" value="FAD/NAD(P)-binding domain"/>
    <property type="match status" value="1"/>
</dbReference>
<gene>
    <name evidence="9" type="primary">hemG</name>
    <name evidence="9" type="ORF">G3N55_08090</name>
</gene>
<dbReference type="PANTHER" id="PTHR42923:SF3">
    <property type="entry name" value="PROTOPORPHYRINOGEN OXIDASE"/>
    <property type="match status" value="1"/>
</dbReference>
<evidence type="ECO:0000259" key="8">
    <source>
        <dbReference type="Pfam" id="PF01593"/>
    </source>
</evidence>
<comment type="pathway">
    <text evidence="7">Porphyrin-containing compound metabolism; protoheme biosynthesis.</text>
</comment>
<dbReference type="Gene3D" id="1.10.3110.10">
    <property type="entry name" value="protoporphyrinogen ix oxidase, domain 3"/>
    <property type="match status" value="1"/>
</dbReference>
<proteinExistence type="inferred from homology"/>
<keyword evidence="3 7" id="KW-0274">FAD</keyword>
<dbReference type="AlphaFoldDB" id="A0A6N9TND4"/>
<evidence type="ECO:0000256" key="6">
    <source>
        <dbReference type="ARBA" id="ARBA00023133"/>
    </source>
</evidence>
<name>A0A6N9TND4_DISTH</name>
<dbReference type="SUPFAM" id="SSF54373">
    <property type="entry name" value="FAD-linked reductases, C-terminal domain"/>
    <property type="match status" value="1"/>
</dbReference>
<dbReference type="InterPro" id="IPR002937">
    <property type="entry name" value="Amino_oxidase"/>
</dbReference>
<comment type="caution">
    <text evidence="9">The sequence shown here is derived from an EMBL/GenBank/DDBJ whole genome shotgun (WGS) entry which is preliminary data.</text>
</comment>
<keyword evidence="2 7" id="KW-0285">Flavoprotein</keyword>
<dbReference type="NCBIfam" id="TIGR00562">
    <property type="entry name" value="proto_IX_ox"/>
    <property type="match status" value="1"/>
</dbReference>
<dbReference type="Gene3D" id="3.50.50.60">
    <property type="entry name" value="FAD/NAD(P)-binding domain"/>
    <property type="match status" value="1"/>
</dbReference>
<keyword evidence="10" id="KW-1185">Reference proteome</keyword>
<dbReference type="Proteomes" id="UP000469346">
    <property type="component" value="Unassembled WGS sequence"/>
</dbReference>
<dbReference type="PANTHER" id="PTHR42923">
    <property type="entry name" value="PROTOPORPHYRINOGEN OXIDASE"/>
    <property type="match status" value="1"/>
</dbReference>
<dbReference type="Gene3D" id="3.90.660.20">
    <property type="entry name" value="Protoporphyrinogen oxidase, mitochondrial, domain 2"/>
    <property type="match status" value="1"/>
</dbReference>
<evidence type="ECO:0000256" key="4">
    <source>
        <dbReference type="ARBA" id="ARBA00022946"/>
    </source>
</evidence>
<dbReference type="InterPro" id="IPR036188">
    <property type="entry name" value="FAD/NAD-bd_sf"/>
</dbReference>
<dbReference type="EC" id="1.3.3.15" evidence="7"/>
<keyword evidence="4" id="KW-0809">Transit peptide</keyword>
<comment type="function">
    <text evidence="7">Involved in coproporphyrin-dependent heme b biosynthesis. Catalyzes the oxidation of coproporphyrinogen III to coproporphyrin III.</text>
</comment>
<protein>
    <recommendedName>
        <fullName evidence="7">Coproporphyrinogen III oxidase</fullName>
        <ecNumber evidence="7">1.3.3.15</ecNumber>
    </recommendedName>
</protein>
<evidence type="ECO:0000313" key="10">
    <source>
        <dbReference type="Proteomes" id="UP000469346"/>
    </source>
</evidence>
<dbReference type="GO" id="GO:0005737">
    <property type="term" value="C:cytoplasm"/>
    <property type="evidence" value="ECO:0007669"/>
    <property type="project" value="UniProtKB-SubCell"/>
</dbReference>
<feature type="domain" description="Amine oxidase" evidence="8">
    <location>
        <begin position="11"/>
        <end position="443"/>
    </location>
</feature>
<comment type="subcellular location">
    <subcellularLocation>
        <location evidence="7">Cytoplasm</location>
    </subcellularLocation>
</comment>
<dbReference type="InterPro" id="IPR050464">
    <property type="entry name" value="Zeta_carotene_desat/Oxidored"/>
</dbReference>
<evidence type="ECO:0000256" key="2">
    <source>
        <dbReference type="ARBA" id="ARBA00022630"/>
    </source>
</evidence>
<keyword evidence="5 7" id="KW-0560">Oxidoreductase</keyword>
<evidence type="ECO:0000256" key="3">
    <source>
        <dbReference type="ARBA" id="ARBA00022827"/>
    </source>
</evidence>
<keyword evidence="7" id="KW-0963">Cytoplasm</keyword>
<comment type="similarity">
    <text evidence="7">Belongs to the protoporphyrinogen/coproporphyrinogen oxidase family. Coproporphyrinogen III oxidase subfamily.</text>
</comment>
<evidence type="ECO:0000256" key="7">
    <source>
        <dbReference type="RuleBase" id="RU364052"/>
    </source>
</evidence>
<feature type="non-terminal residue" evidence="9">
    <location>
        <position position="460"/>
    </location>
</feature>
<comment type="catalytic activity">
    <reaction evidence="7">
        <text>coproporphyrinogen III + 3 O2 = coproporphyrin III + 3 H2O2</text>
        <dbReference type="Rhea" id="RHEA:43436"/>
        <dbReference type="ChEBI" id="CHEBI:15379"/>
        <dbReference type="ChEBI" id="CHEBI:16240"/>
        <dbReference type="ChEBI" id="CHEBI:57309"/>
        <dbReference type="ChEBI" id="CHEBI:131725"/>
        <dbReference type="EC" id="1.3.3.15"/>
    </reaction>
</comment>
<evidence type="ECO:0000256" key="1">
    <source>
        <dbReference type="ARBA" id="ARBA00001974"/>
    </source>
</evidence>